<evidence type="ECO:0000313" key="10">
    <source>
        <dbReference type="Proteomes" id="UP000199673"/>
    </source>
</evidence>
<evidence type="ECO:0000256" key="4">
    <source>
        <dbReference type="ARBA" id="ARBA00022723"/>
    </source>
</evidence>
<comment type="similarity">
    <text evidence="7">Belongs to the PINc/VapC protein family.</text>
</comment>
<proteinExistence type="inferred from homology"/>
<keyword evidence="6" id="KW-0460">Magnesium</keyword>
<evidence type="ECO:0000256" key="6">
    <source>
        <dbReference type="ARBA" id="ARBA00022842"/>
    </source>
</evidence>
<dbReference type="PANTHER" id="PTHR33653:SF1">
    <property type="entry name" value="RIBONUCLEASE VAPC2"/>
    <property type="match status" value="1"/>
</dbReference>
<protein>
    <recommendedName>
        <fullName evidence="8">PIN domain-containing protein</fullName>
    </recommendedName>
</protein>
<organism evidence="9 10">
    <name type="scientific">Algoriphagus locisalis</name>
    <dbReference type="NCBI Taxonomy" id="305507"/>
    <lineage>
        <taxon>Bacteria</taxon>
        <taxon>Pseudomonadati</taxon>
        <taxon>Bacteroidota</taxon>
        <taxon>Cytophagia</taxon>
        <taxon>Cytophagales</taxon>
        <taxon>Cyclobacteriaceae</taxon>
        <taxon>Algoriphagus</taxon>
    </lineage>
</organism>
<name>A0A1I7D988_9BACT</name>
<feature type="domain" description="PIN" evidence="8">
    <location>
        <begin position="7"/>
        <end position="115"/>
    </location>
</feature>
<dbReference type="RefSeq" id="WP_091696319.1">
    <property type="nucleotide sequence ID" value="NZ_FPBF01000006.1"/>
</dbReference>
<dbReference type="SUPFAM" id="SSF88723">
    <property type="entry name" value="PIN domain-like"/>
    <property type="match status" value="1"/>
</dbReference>
<reference evidence="10" key="1">
    <citation type="submission" date="2016-10" db="EMBL/GenBank/DDBJ databases">
        <authorList>
            <person name="Varghese N."/>
            <person name="Submissions S."/>
        </authorList>
    </citation>
    <scope>NUCLEOTIDE SEQUENCE [LARGE SCALE GENOMIC DNA]</scope>
    <source>
        <strain evidence="10">DSM 23445</strain>
    </source>
</reference>
<keyword evidence="2" id="KW-1277">Toxin-antitoxin system</keyword>
<evidence type="ECO:0000256" key="5">
    <source>
        <dbReference type="ARBA" id="ARBA00022801"/>
    </source>
</evidence>
<keyword evidence="4" id="KW-0479">Metal-binding</keyword>
<dbReference type="InterPro" id="IPR050556">
    <property type="entry name" value="Type_II_TA_system_RNase"/>
</dbReference>
<dbReference type="GO" id="GO:0046872">
    <property type="term" value="F:metal ion binding"/>
    <property type="evidence" value="ECO:0007669"/>
    <property type="project" value="UniProtKB-KW"/>
</dbReference>
<dbReference type="Pfam" id="PF01850">
    <property type="entry name" value="PIN"/>
    <property type="match status" value="1"/>
</dbReference>
<dbReference type="GO" id="GO:0016787">
    <property type="term" value="F:hydrolase activity"/>
    <property type="evidence" value="ECO:0007669"/>
    <property type="project" value="UniProtKB-KW"/>
</dbReference>
<gene>
    <name evidence="9" type="ORF">SAMN04489724_3782</name>
</gene>
<dbReference type="PANTHER" id="PTHR33653">
    <property type="entry name" value="RIBONUCLEASE VAPC2"/>
    <property type="match status" value="1"/>
</dbReference>
<dbReference type="Gene3D" id="3.40.50.1010">
    <property type="entry name" value="5'-nuclease"/>
    <property type="match status" value="1"/>
</dbReference>
<keyword evidence="3" id="KW-0540">Nuclease</keyword>
<keyword evidence="5" id="KW-0378">Hydrolase</keyword>
<dbReference type="OrthoDB" id="676982at2"/>
<accession>A0A1I7D988</accession>
<sequence length="123" mass="13819">MNGNNLLLDTNIILYLLSGDPIVADFLSKKTVFVSFITELELLGYDGLTPEGLKIVENLLDDTTIIDLNSSIKKHVVKLRKSYRIKLPDAIIAATAFYLNIPLMTADKHLSKVKELNILLYEK</sequence>
<evidence type="ECO:0000256" key="3">
    <source>
        <dbReference type="ARBA" id="ARBA00022722"/>
    </source>
</evidence>
<evidence type="ECO:0000313" key="9">
    <source>
        <dbReference type="EMBL" id="SFU08186.1"/>
    </source>
</evidence>
<dbReference type="GO" id="GO:0004518">
    <property type="term" value="F:nuclease activity"/>
    <property type="evidence" value="ECO:0007669"/>
    <property type="project" value="UniProtKB-KW"/>
</dbReference>
<keyword evidence="10" id="KW-1185">Reference proteome</keyword>
<evidence type="ECO:0000256" key="2">
    <source>
        <dbReference type="ARBA" id="ARBA00022649"/>
    </source>
</evidence>
<comment type="cofactor">
    <cofactor evidence="1">
        <name>Mg(2+)</name>
        <dbReference type="ChEBI" id="CHEBI:18420"/>
    </cofactor>
</comment>
<dbReference type="InterPro" id="IPR002716">
    <property type="entry name" value="PIN_dom"/>
</dbReference>
<evidence type="ECO:0000256" key="1">
    <source>
        <dbReference type="ARBA" id="ARBA00001946"/>
    </source>
</evidence>
<dbReference type="EMBL" id="FPBF01000006">
    <property type="protein sequence ID" value="SFU08186.1"/>
    <property type="molecule type" value="Genomic_DNA"/>
</dbReference>
<dbReference type="AlphaFoldDB" id="A0A1I7D988"/>
<evidence type="ECO:0000256" key="7">
    <source>
        <dbReference type="ARBA" id="ARBA00038093"/>
    </source>
</evidence>
<evidence type="ECO:0000259" key="8">
    <source>
        <dbReference type="Pfam" id="PF01850"/>
    </source>
</evidence>
<dbReference type="STRING" id="305507.SAMN04489724_3782"/>
<dbReference type="Proteomes" id="UP000199673">
    <property type="component" value="Unassembled WGS sequence"/>
</dbReference>
<dbReference type="InterPro" id="IPR029060">
    <property type="entry name" value="PIN-like_dom_sf"/>
</dbReference>
<dbReference type="CDD" id="cd18738">
    <property type="entry name" value="PIN_VapC4-5_FitB-like"/>
    <property type="match status" value="1"/>
</dbReference>